<feature type="compositionally biased region" description="Basic and acidic residues" evidence="1">
    <location>
        <begin position="35"/>
        <end position="54"/>
    </location>
</feature>
<name>A0A0A2URJ9_9BACI</name>
<dbReference type="Proteomes" id="UP000030153">
    <property type="component" value="Unassembled WGS sequence"/>
</dbReference>
<proteinExistence type="predicted"/>
<feature type="compositionally biased region" description="Acidic residues" evidence="1">
    <location>
        <begin position="55"/>
        <end position="66"/>
    </location>
</feature>
<feature type="compositionally biased region" description="Polar residues" evidence="1">
    <location>
        <begin position="1"/>
        <end position="10"/>
    </location>
</feature>
<feature type="region of interest" description="Disordered" evidence="1">
    <location>
        <begin position="1"/>
        <end position="66"/>
    </location>
</feature>
<keyword evidence="3" id="KW-1185">Reference proteome</keyword>
<feature type="compositionally biased region" description="Basic and acidic residues" evidence="1">
    <location>
        <begin position="11"/>
        <end position="28"/>
    </location>
</feature>
<accession>A0A0A2URJ9</accession>
<protein>
    <submittedName>
        <fullName evidence="2">Uncharacterized protein</fullName>
    </submittedName>
</protein>
<gene>
    <name evidence="2" type="ORF">N780_04035</name>
</gene>
<evidence type="ECO:0000256" key="1">
    <source>
        <dbReference type="SAM" id="MobiDB-lite"/>
    </source>
</evidence>
<dbReference type="RefSeq" id="WP_036785250.1">
    <property type="nucleotide sequence ID" value="NZ_AVBG01000011.1"/>
</dbReference>
<sequence>MSDKNNQQNRKLTEDDQSFQEKKEKEGLIDGVPTEDQRQEQVEERKKTKSKNDSSTEELYSEDFQE</sequence>
<comment type="caution">
    <text evidence="2">The sequence shown here is derived from an EMBL/GenBank/DDBJ whole genome shotgun (WGS) entry which is preliminary data.</text>
</comment>
<organism evidence="2 3">
    <name type="scientific">Pontibacillus chungwhensis BH030062</name>
    <dbReference type="NCBI Taxonomy" id="1385513"/>
    <lineage>
        <taxon>Bacteria</taxon>
        <taxon>Bacillati</taxon>
        <taxon>Bacillota</taxon>
        <taxon>Bacilli</taxon>
        <taxon>Bacillales</taxon>
        <taxon>Bacillaceae</taxon>
        <taxon>Pontibacillus</taxon>
    </lineage>
</organism>
<evidence type="ECO:0000313" key="3">
    <source>
        <dbReference type="Proteomes" id="UP000030153"/>
    </source>
</evidence>
<dbReference type="OrthoDB" id="9892069at2"/>
<reference evidence="2 3" key="1">
    <citation type="submission" date="2013-08" db="EMBL/GenBank/DDBJ databases">
        <title>Genome of Pontibacillus chungwhensis.</title>
        <authorList>
            <person name="Wang Q."/>
            <person name="Wang G."/>
        </authorList>
    </citation>
    <scope>NUCLEOTIDE SEQUENCE [LARGE SCALE GENOMIC DNA]</scope>
    <source>
        <strain evidence="2 3">BH030062</strain>
    </source>
</reference>
<dbReference type="AlphaFoldDB" id="A0A0A2URJ9"/>
<dbReference type="EMBL" id="AVBG01000011">
    <property type="protein sequence ID" value="KGP90574.1"/>
    <property type="molecule type" value="Genomic_DNA"/>
</dbReference>
<evidence type="ECO:0000313" key="2">
    <source>
        <dbReference type="EMBL" id="KGP90574.1"/>
    </source>
</evidence>